<proteinExistence type="predicted"/>
<reference evidence="1 2" key="1">
    <citation type="submission" date="2020-08" db="EMBL/GenBank/DDBJ databases">
        <title>Above-ground endophytic microbial communities from plants in different locations in the United States.</title>
        <authorList>
            <person name="Frank C."/>
        </authorList>
    </citation>
    <scope>NUCLEOTIDE SEQUENCE [LARGE SCALE GENOMIC DNA]</scope>
    <source>
        <strain evidence="1 2">WP4_2_2</strain>
    </source>
</reference>
<evidence type="ECO:0000313" key="1">
    <source>
        <dbReference type="EMBL" id="MBB6106461.1"/>
    </source>
</evidence>
<evidence type="ECO:0000313" key="2">
    <source>
        <dbReference type="Proteomes" id="UP000571554"/>
    </source>
</evidence>
<organism evidence="1 2">
    <name type="scientific">Paraburkholderia bannensis</name>
    <dbReference type="NCBI Taxonomy" id="765414"/>
    <lineage>
        <taxon>Bacteria</taxon>
        <taxon>Pseudomonadati</taxon>
        <taxon>Pseudomonadota</taxon>
        <taxon>Betaproteobacteria</taxon>
        <taxon>Burkholderiales</taxon>
        <taxon>Burkholderiaceae</taxon>
        <taxon>Paraburkholderia</taxon>
    </lineage>
</organism>
<dbReference type="EMBL" id="JACHBW010000027">
    <property type="protein sequence ID" value="MBB6106461.1"/>
    <property type="molecule type" value="Genomic_DNA"/>
</dbReference>
<comment type="caution">
    <text evidence="1">The sequence shown here is derived from an EMBL/GenBank/DDBJ whole genome shotgun (WGS) entry which is preliminary data.</text>
</comment>
<dbReference type="AlphaFoldDB" id="A0A7W9U548"/>
<dbReference type="Proteomes" id="UP000571554">
    <property type="component" value="Unassembled WGS sequence"/>
</dbReference>
<sequence length="248" mass="27426">MPDSKSLLPILQTLWTRSGLSRWAGTSMSLSWTTVHGLMFNGLGDAERRCGASITGINDEGEIRGSLFGEIIAVTPARDGYAITLRYKNQRCYATAELVAHAQTAYAHAWRAIGEPYSSVVALLIVDRSPKGHLRVLDLAAILCSATFLPCESMHDVAMANRLVAEQRFFEKPIRMHPVDDAFPDFVLLDTRPETHIEAYGGNDPVSDARRRKNRQRLRAGRDVTAIEWNIDSQSPDDVALPPPGRNA</sequence>
<accession>A0A7W9U548</accession>
<name>A0A7W9U548_9BURK</name>
<protein>
    <submittedName>
        <fullName evidence="1">Uncharacterized protein</fullName>
    </submittedName>
</protein>
<keyword evidence="2" id="KW-1185">Reference proteome</keyword>
<dbReference type="RefSeq" id="WP_184123885.1">
    <property type="nucleotide sequence ID" value="NZ_JACHBW010000027.1"/>
</dbReference>
<gene>
    <name evidence="1" type="ORF">F4827_006336</name>
</gene>